<reference evidence="1" key="1">
    <citation type="submission" date="2022-07" db="EMBL/GenBank/DDBJ databases">
        <title>Chromosome-level genome of Muraenolepis orangiensis.</title>
        <authorList>
            <person name="Kim J."/>
        </authorList>
    </citation>
    <scope>NUCLEOTIDE SEQUENCE</scope>
    <source>
        <strain evidence="1">KU_S4_2022</strain>
        <tissue evidence="1">Muscle</tissue>
    </source>
</reference>
<keyword evidence="2" id="KW-1185">Reference proteome</keyword>
<sequence>MGPWSLISSSGTWVPGLSSPPLVRGSLVSHLLLWYMGPWSLISSSGTWVPGLSSPPL</sequence>
<name>A0A9Q0DMM6_9TELE</name>
<dbReference type="AlphaFoldDB" id="A0A9Q0DMM6"/>
<feature type="non-terminal residue" evidence="1">
    <location>
        <position position="57"/>
    </location>
</feature>
<dbReference type="Proteomes" id="UP001148018">
    <property type="component" value="Unassembled WGS sequence"/>
</dbReference>
<evidence type="ECO:0000313" key="1">
    <source>
        <dbReference type="EMBL" id="KAJ3591480.1"/>
    </source>
</evidence>
<protein>
    <submittedName>
        <fullName evidence="1">Uncharacterized protein</fullName>
    </submittedName>
</protein>
<accession>A0A9Q0DMM6</accession>
<organism evidence="1 2">
    <name type="scientific">Muraenolepis orangiensis</name>
    <name type="common">Patagonian moray cod</name>
    <dbReference type="NCBI Taxonomy" id="630683"/>
    <lineage>
        <taxon>Eukaryota</taxon>
        <taxon>Metazoa</taxon>
        <taxon>Chordata</taxon>
        <taxon>Craniata</taxon>
        <taxon>Vertebrata</taxon>
        <taxon>Euteleostomi</taxon>
        <taxon>Actinopterygii</taxon>
        <taxon>Neopterygii</taxon>
        <taxon>Teleostei</taxon>
        <taxon>Neoteleostei</taxon>
        <taxon>Acanthomorphata</taxon>
        <taxon>Zeiogadaria</taxon>
        <taxon>Gadariae</taxon>
        <taxon>Gadiformes</taxon>
        <taxon>Muraenolepidoidei</taxon>
        <taxon>Muraenolepididae</taxon>
        <taxon>Muraenolepis</taxon>
    </lineage>
</organism>
<evidence type="ECO:0000313" key="2">
    <source>
        <dbReference type="Proteomes" id="UP001148018"/>
    </source>
</evidence>
<proteinExistence type="predicted"/>
<gene>
    <name evidence="1" type="ORF">NHX12_009424</name>
</gene>
<comment type="caution">
    <text evidence="1">The sequence shown here is derived from an EMBL/GenBank/DDBJ whole genome shotgun (WGS) entry which is preliminary data.</text>
</comment>
<dbReference type="EMBL" id="JANIIK010000114">
    <property type="protein sequence ID" value="KAJ3591480.1"/>
    <property type="molecule type" value="Genomic_DNA"/>
</dbReference>